<name>A0AAD2G5P9_9STRA</name>
<proteinExistence type="predicted"/>
<organism evidence="2 3">
    <name type="scientific">Cylindrotheca closterium</name>
    <dbReference type="NCBI Taxonomy" id="2856"/>
    <lineage>
        <taxon>Eukaryota</taxon>
        <taxon>Sar</taxon>
        <taxon>Stramenopiles</taxon>
        <taxon>Ochrophyta</taxon>
        <taxon>Bacillariophyta</taxon>
        <taxon>Bacillariophyceae</taxon>
        <taxon>Bacillariophycidae</taxon>
        <taxon>Bacillariales</taxon>
        <taxon>Bacillariaceae</taxon>
        <taxon>Cylindrotheca</taxon>
    </lineage>
</organism>
<evidence type="ECO:0000313" key="3">
    <source>
        <dbReference type="Proteomes" id="UP001295423"/>
    </source>
</evidence>
<dbReference type="AlphaFoldDB" id="A0AAD2G5P9"/>
<protein>
    <submittedName>
        <fullName evidence="2">Uncharacterized protein</fullName>
    </submittedName>
</protein>
<feature type="region of interest" description="Disordered" evidence="1">
    <location>
        <begin position="105"/>
        <end position="128"/>
    </location>
</feature>
<evidence type="ECO:0000256" key="1">
    <source>
        <dbReference type="SAM" id="MobiDB-lite"/>
    </source>
</evidence>
<accession>A0AAD2G5P9</accession>
<sequence length="171" mass="18915">MKHKRTPIIIEDYSDDENLSLGPLGKRQKITGMAPEALTLELLIRAGEALKEEDKHSELREEASRSFGCVTPTHEHQDKAEDAPLYHNLVQTALSDSLAALEEPKCTAAGSDSDSSSKDWRQYCRPLSAPPRLPNAPFGSIISQKKRAASDSYLSRAWRLGIAKDTHALSY</sequence>
<comment type="caution">
    <text evidence="2">The sequence shown here is derived from an EMBL/GenBank/DDBJ whole genome shotgun (WGS) entry which is preliminary data.</text>
</comment>
<reference evidence="2" key="1">
    <citation type="submission" date="2023-08" db="EMBL/GenBank/DDBJ databases">
        <authorList>
            <person name="Audoor S."/>
            <person name="Bilcke G."/>
        </authorList>
    </citation>
    <scope>NUCLEOTIDE SEQUENCE</scope>
</reference>
<dbReference type="EMBL" id="CAKOGP040002158">
    <property type="protein sequence ID" value="CAJ1963829.1"/>
    <property type="molecule type" value="Genomic_DNA"/>
</dbReference>
<evidence type="ECO:0000313" key="2">
    <source>
        <dbReference type="EMBL" id="CAJ1963829.1"/>
    </source>
</evidence>
<dbReference type="Proteomes" id="UP001295423">
    <property type="component" value="Unassembled WGS sequence"/>
</dbReference>
<keyword evidence="3" id="KW-1185">Reference proteome</keyword>
<gene>
    <name evidence="2" type="ORF">CYCCA115_LOCUS20347</name>
</gene>